<dbReference type="STRING" id="930990.A0A067LS78"/>
<dbReference type="InParanoid" id="A0A067LS78"/>
<evidence type="ECO:0000256" key="1">
    <source>
        <dbReference type="SAM" id="MobiDB-lite"/>
    </source>
</evidence>
<feature type="region of interest" description="Disordered" evidence="1">
    <location>
        <begin position="1"/>
        <end position="31"/>
    </location>
</feature>
<keyword evidence="3" id="KW-1185">Reference proteome</keyword>
<name>A0A067LS78_BOTB1</name>
<evidence type="ECO:0000313" key="3">
    <source>
        <dbReference type="Proteomes" id="UP000027195"/>
    </source>
</evidence>
<dbReference type="EMBL" id="KL198177">
    <property type="protein sequence ID" value="KDQ05864.1"/>
    <property type="molecule type" value="Genomic_DNA"/>
</dbReference>
<organism evidence="2 3">
    <name type="scientific">Botryobasidium botryosum (strain FD-172 SS1)</name>
    <dbReference type="NCBI Taxonomy" id="930990"/>
    <lineage>
        <taxon>Eukaryota</taxon>
        <taxon>Fungi</taxon>
        <taxon>Dikarya</taxon>
        <taxon>Basidiomycota</taxon>
        <taxon>Agaricomycotina</taxon>
        <taxon>Agaricomycetes</taxon>
        <taxon>Cantharellales</taxon>
        <taxon>Botryobasidiaceae</taxon>
        <taxon>Botryobasidium</taxon>
    </lineage>
</organism>
<gene>
    <name evidence="2" type="ORF">BOTBODRAFT_182139</name>
</gene>
<feature type="compositionally biased region" description="Low complexity" evidence="1">
    <location>
        <begin position="10"/>
        <end position="30"/>
    </location>
</feature>
<sequence length="333" mass="36396">MATLPPDQLSQPAPSTSSSTTPTSNSIASPHMDSSSQTTFWLIAFVCTLPVTFFLHHLAHTPISSNETQPNPSTSPLSSPPLNDAALLRHQAPVLTPTLSWHNTDVHGRVLLATTRFANNIPLDHNASLFSTSLNVIWINMRPHRLQVPIPLSLSATQFTYAARIFSGHCPSPYYYSKMGLFGYSASCPCSFPLGSSAHIALVTSTIGSHACSAPASLPGGGSLNAYLGLQVRLPHGFMWRKIPHNHSTTHLRTAITIHVCAFEEYTPTSLINTLCKEEFYDVSLAAAYYDYHRLRSAFCHKHDPSVHTVIERYLTDTIPISALGPASRGFMF</sequence>
<proteinExistence type="predicted"/>
<dbReference type="Proteomes" id="UP000027195">
    <property type="component" value="Unassembled WGS sequence"/>
</dbReference>
<evidence type="ECO:0000313" key="2">
    <source>
        <dbReference type="EMBL" id="KDQ05864.1"/>
    </source>
</evidence>
<reference evidence="3" key="1">
    <citation type="journal article" date="2014" name="Proc. Natl. Acad. Sci. U.S.A.">
        <title>Extensive sampling of basidiomycete genomes demonstrates inadequacy of the white-rot/brown-rot paradigm for wood decay fungi.</title>
        <authorList>
            <person name="Riley R."/>
            <person name="Salamov A.A."/>
            <person name="Brown D.W."/>
            <person name="Nagy L.G."/>
            <person name="Floudas D."/>
            <person name="Held B.W."/>
            <person name="Levasseur A."/>
            <person name="Lombard V."/>
            <person name="Morin E."/>
            <person name="Otillar R."/>
            <person name="Lindquist E.A."/>
            <person name="Sun H."/>
            <person name="LaButti K.M."/>
            <person name="Schmutz J."/>
            <person name="Jabbour D."/>
            <person name="Luo H."/>
            <person name="Baker S.E."/>
            <person name="Pisabarro A.G."/>
            <person name="Walton J.D."/>
            <person name="Blanchette R.A."/>
            <person name="Henrissat B."/>
            <person name="Martin F."/>
            <person name="Cullen D."/>
            <person name="Hibbett D.S."/>
            <person name="Grigoriev I.V."/>
        </authorList>
    </citation>
    <scope>NUCLEOTIDE SEQUENCE [LARGE SCALE GENOMIC DNA]</scope>
    <source>
        <strain evidence="3">FD-172 SS1</strain>
    </source>
</reference>
<dbReference type="HOGENOM" id="CLU_834172_0_0_1"/>
<accession>A0A067LS78</accession>
<protein>
    <submittedName>
        <fullName evidence="2">Uncharacterized protein</fullName>
    </submittedName>
</protein>
<dbReference type="AlphaFoldDB" id="A0A067LS78"/>